<evidence type="ECO:0008006" key="4">
    <source>
        <dbReference type="Google" id="ProtNLM"/>
    </source>
</evidence>
<evidence type="ECO:0000313" key="3">
    <source>
        <dbReference type="Proteomes" id="UP000051084"/>
    </source>
</evidence>
<feature type="coiled-coil region" evidence="1">
    <location>
        <begin position="91"/>
        <end position="118"/>
    </location>
</feature>
<dbReference type="EMBL" id="AZGC01000014">
    <property type="protein sequence ID" value="KRL95967.1"/>
    <property type="molecule type" value="Genomic_DNA"/>
</dbReference>
<dbReference type="PATRIC" id="fig|1423742.4.peg.694"/>
<evidence type="ECO:0000313" key="2">
    <source>
        <dbReference type="EMBL" id="KRL95967.1"/>
    </source>
</evidence>
<dbReference type="Proteomes" id="UP000051084">
    <property type="component" value="Unassembled WGS sequence"/>
</dbReference>
<dbReference type="OrthoDB" id="1655898at2"/>
<evidence type="ECO:0000256" key="1">
    <source>
        <dbReference type="SAM" id="Coils"/>
    </source>
</evidence>
<dbReference type="STRING" id="417373.GCA_001570685_01099"/>
<name>A0A0R1US07_9LACO</name>
<proteinExistence type="predicted"/>
<gene>
    <name evidence="2" type="ORF">FC21_GL000664</name>
</gene>
<sequence>MDANQQQQFQQAQRYVDQQDFQAAAPLLNDLNQQVDDLAVHQLLVQTEYELRHFAVAWHLIQEQPVPYQTQPNLQRLALSVAIANQQFIPARKLAGQREAWLTEIEQAEQVMRQSQQAMLATIERQFIHIGDQTFREQQRRFVAADQLPLTEFLRAAKFVLRDPYTNVLIRSSLFQVLSQLMIAEPITMLWLDDQEYVVTPAQVGDLFVHPTVQAINELLMHQYGDQDPVTLQMYQQEFYLQLTLLYPLIEQAIVDPKSWFLALTAYSQTDNDPQIQAAKDWQNRLGRLINRLS</sequence>
<keyword evidence="3" id="KW-1185">Reference proteome</keyword>
<keyword evidence="1" id="KW-0175">Coiled coil</keyword>
<dbReference type="AlphaFoldDB" id="A0A0R1US07"/>
<dbReference type="RefSeq" id="WP_054653602.1">
    <property type="nucleotide sequence ID" value="NZ_AZGC01000014.1"/>
</dbReference>
<organism evidence="2 3">
    <name type="scientific">Limosilactobacillus equigenerosi DSM 18793 = JCM 14505</name>
    <dbReference type="NCBI Taxonomy" id="1423742"/>
    <lineage>
        <taxon>Bacteria</taxon>
        <taxon>Bacillati</taxon>
        <taxon>Bacillota</taxon>
        <taxon>Bacilli</taxon>
        <taxon>Lactobacillales</taxon>
        <taxon>Lactobacillaceae</taxon>
        <taxon>Limosilactobacillus</taxon>
    </lineage>
</organism>
<reference evidence="2 3" key="1">
    <citation type="journal article" date="2015" name="Genome Announc.">
        <title>Expanding the biotechnology potential of lactobacilli through comparative genomics of 213 strains and associated genera.</title>
        <authorList>
            <person name="Sun Z."/>
            <person name="Harris H.M."/>
            <person name="McCann A."/>
            <person name="Guo C."/>
            <person name="Argimon S."/>
            <person name="Zhang W."/>
            <person name="Yang X."/>
            <person name="Jeffery I.B."/>
            <person name="Cooney J.C."/>
            <person name="Kagawa T.F."/>
            <person name="Liu W."/>
            <person name="Song Y."/>
            <person name="Salvetti E."/>
            <person name="Wrobel A."/>
            <person name="Rasinkangas P."/>
            <person name="Parkhill J."/>
            <person name="Rea M.C."/>
            <person name="O'Sullivan O."/>
            <person name="Ritari J."/>
            <person name="Douillard F.P."/>
            <person name="Paul Ross R."/>
            <person name="Yang R."/>
            <person name="Briner A.E."/>
            <person name="Felis G.E."/>
            <person name="de Vos W.M."/>
            <person name="Barrangou R."/>
            <person name="Klaenhammer T.R."/>
            <person name="Caufield P.W."/>
            <person name="Cui Y."/>
            <person name="Zhang H."/>
            <person name="O'Toole P.W."/>
        </authorList>
    </citation>
    <scope>NUCLEOTIDE SEQUENCE [LARGE SCALE GENOMIC DNA]</scope>
    <source>
        <strain evidence="2 3">DSM 18793</strain>
    </source>
</reference>
<accession>A0A0R1US07</accession>
<comment type="caution">
    <text evidence="2">The sequence shown here is derived from an EMBL/GenBank/DDBJ whole genome shotgun (WGS) entry which is preliminary data.</text>
</comment>
<protein>
    <recommendedName>
        <fullName evidence="4">TPR repeat-containing protein</fullName>
    </recommendedName>
</protein>